<evidence type="ECO:0000256" key="1">
    <source>
        <dbReference type="ARBA" id="ARBA00022723"/>
    </source>
</evidence>
<dbReference type="SMART" id="SM00249">
    <property type="entry name" value="PHD"/>
    <property type="match status" value="1"/>
</dbReference>
<dbReference type="Proteomes" id="UP000410492">
    <property type="component" value="Unassembled WGS sequence"/>
</dbReference>
<dbReference type="OrthoDB" id="4822at2759"/>
<proteinExistence type="predicted"/>
<evidence type="ECO:0000256" key="3">
    <source>
        <dbReference type="ARBA" id="ARBA00022833"/>
    </source>
</evidence>
<dbReference type="InterPro" id="IPR001965">
    <property type="entry name" value="Znf_PHD"/>
</dbReference>
<dbReference type="AlphaFoldDB" id="A0A653BMD4"/>
<dbReference type="PROSITE" id="PS50016">
    <property type="entry name" value="ZF_PHD_2"/>
    <property type="match status" value="1"/>
</dbReference>
<gene>
    <name evidence="6" type="ORF">CALMAC_LOCUS1856</name>
</gene>
<dbReference type="PROSITE" id="PS01359">
    <property type="entry name" value="ZF_PHD_1"/>
    <property type="match status" value="1"/>
</dbReference>
<dbReference type="Gene3D" id="3.30.40.10">
    <property type="entry name" value="Zinc/RING finger domain, C3HC4 (zinc finger)"/>
    <property type="match status" value="1"/>
</dbReference>
<organism evidence="6 7">
    <name type="scientific">Callosobruchus maculatus</name>
    <name type="common">Southern cowpea weevil</name>
    <name type="synonym">Pulse bruchid</name>
    <dbReference type="NCBI Taxonomy" id="64391"/>
    <lineage>
        <taxon>Eukaryota</taxon>
        <taxon>Metazoa</taxon>
        <taxon>Ecdysozoa</taxon>
        <taxon>Arthropoda</taxon>
        <taxon>Hexapoda</taxon>
        <taxon>Insecta</taxon>
        <taxon>Pterygota</taxon>
        <taxon>Neoptera</taxon>
        <taxon>Endopterygota</taxon>
        <taxon>Coleoptera</taxon>
        <taxon>Polyphaga</taxon>
        <taxon>Cucujiformia</taxon>
        <taxon>Chrysomeloidea</taxon>
        <taxon>Chrysomelidae</taxon>
        <taxon>Bruchinae</taxon>
        <taxon>Bruchini</taxon>
        <taxon>Callosobruchus</taxon>
    </lineage>
</organism>
<accession>A0A653BMD4</accession>
<sequence>MDSNTEICAVCKDNFIVSSKYIKCSLCRQKFHLVCVSMKDSWMRILSECDNLCWFCDNCKFTLTTRDEVFKAEVAILKKEIDCLNREKQLTSKILENLEYTNELQKTLIQSYEKDGAHSTQLKPALPFDKPGTATTYSEIAKRPSKSPLLTIKSNESSTNTDVYKEVTESVNPAQMNVRISNTRRIKNGMVVQCEDQESLNKLKDSLNKKLGSKYTVSEPKKWNPRLLLKNVKLTGLDSPESIINDIITLNSIDEEQSSHLKFITKLKHFESTNVVIEVSPELRTKFLQKGFVFIRWKMSPVSDHIRIIKCSKCCSFGHTDKNCKSDLICPKCTRNHKLNDCKSDVLQCINCCNYNKAYKKSLPVDHASTDFNCFAY</sequence>
<dbReference type="InterPro" id="IPR019786">
    <property type="entry name" value="Zinc_finger_PHD-type_CS"/>
</dbReference>
<dbReference type="InterPro" id="IPR013083">
    <property type="entry name" value="Znf_RING/FYVE/PHD"/>
</dbReference>
<reference evidence="6 7" key="1">
    <citation type="submission" date="2019-01" db="EMBL/GenBank/DDBJ databases">
        <authorList>
            <person name="Sayadi A."/>
        </authorList>
    </citation>
    <scope>NUCLEOTIDE SEQUENCE [LARGE SCALE GENOMIC DNA]</scope>
</reference>
<evidence type="ECO:0000259" key="5">
    <source>
        <dbReference type="PROSITE" id="PS50016"/>
    </source>
</evidence>
<dbReference type="InterPro" id="IPR019787">
    <property type="entry name" value="Znf_PHD-finger"/>
</dbReference>
<protein>
    <recommendedName>
        <fullName evidence="5">PHD-type domain-containing protein</fullName>
    </recommendedName>
</protein>
<keyword evidence="7" id="KW-1185">Reference proteome</keyword>
<evidence type="ECO:0000313" key="7">
    <source>
        <dbReference type="Proteomes" id="UP000410492"/>
    </source>
</evidence>
<keyword evidence="3" id="KW-0862">Zinc</keyword>
<keyword evidence="1" id="KW-0479">Metal-binding</keyword>
<feature type="non-terminal residue" evidence="6">
    <location>
        <position position="377"/>
    </location>
</feature>
<dbReference type="CDD" id="cd15489">
    <property type="entry name" value="PHD_SF"/>
    <property type="match status" value="1"/>
</dbReference>
<name>A0A653BMD4_CALMS</name>
<evidence type="ECO:0000256" key="2">
    <source>
        <dbReference type="ARBA" id="ARBA00022771"/>
    </source>
</evidence>
<dbReference type="InterPro" id="IPR011011">
    <property type="entry name" value="Znf_FYVE_PHD"/>
</dbReference>
<dbReference type="SUPFAM" id="SSF57903">
    <property type="entry name" value="FYVE/PHD zinc finger"/>
    <property type="match status" value="1"/>
</dbReference>
<dbReference type="EMBL" id="CAACVG010002202">
    <property type="protein sequence ID" value="VEN36156.1"/>
    <property type="molecule type" value="Genomic_DNA"/>
</dbReference>
<evidence type="ECO:0000256" key="4">
    <source>
        <dbReference type="PROSITE-ProRule" id="PRU00146"/>
    </source>
</evidence>
<evidence type="ECO:0000313" key="6">
    <source>
        <dbReference type="EMBL" id="VEN36156.1"/>
    </source>
</evidence>
<keyword evidence="2 4" id="KW-0863">Zinc-finger</keyword>
<feature type="domain" description="PHD-type" evidence="5">
    <location>
        <begin position="5"/>
        <end position="62"/>
    </location>
</feature>
<dbReference type="GO" id="GO:0008270">
    <property type="term" value="F:zinc ion binding"/>
    <property type="evidence" value="ECO:0007669"/>
    <property type="project" value="UniProtKB-KW"/>
</dbReference>